<feature type="transmembrane region" description="Helical" evidence="1">
    <location>
        <begin position="20"/>
        <end position="36"/>
    </location>
</feature>
<proteinExistence type="predicted"/>
<dbReference type="OrthoDB" id="15218at2"/>
<organism evidence="3 4">
    <name type="scientific">Daejeonella lutea</name>
    <dbReference type="NCBI Taxonomy" id="572036"/>
    <lineage>
        <taxon>Bacteria</taxon>
        <taxon>Pseudomonadati</taxon>
        <taxon>Bacteroidota</taxon>
        <taxon>Sphingobacteriia</taxon>
        <taxon>Sphingobacteriales</taxon>
        <taxon>Sphingobacteriaceae</taxon>
        <taxon>Daejeonella</taxon>
    </lineage>
</organism>
<protein>
    <submittedName>
        <fullName evidence="3">Signal transducer regulating beta-lactamase production, contains metallopeptidase domain</fullName>
    </submittedName>
</protein>
<keyword evidence="1" id="KW-0812">Transmembrane</keyword>
<evidence type="ECO:0000256" key="1">
    <source>
        <dbReference type="SAM" id="Phobius"/>
    </source>
</evidence>
<evidence type="ECO:0000259" key="2">
    <source>
        <dbReference type="Pfam" id="PF05569"/>
    </source>
</evidence>
<dbReference type="PANTHER" id="PTHR34978">
    <property type="entry name" value="POSSIBLE SENSOR-TRANSDUCER PROTEIN BLAR"/>
    <property type="match status" value="1"/>
</dbReference>
<name>A0A1T5BV82_9SPHI</name>
<keyword evidence="4" id="KW-1185">Reference proteome</keyword>
<evidence type="ECO:0000313" key="3">
    <source>
        <dbReference type="EMBL" id="SKB50903.1"/>
    </source>
</evidence>
<sequence>MANFYATLVKATGWSIIHSLWQGALIFLLLHSILILNPNLKPRLKHNLSFIGMCGMLLWFIQTFYVQFNSGMGVGMAGEPTVTSTDYPDVVWNLSSSVFTETEQIFPLIALVYTLGLITQVAILLAGYHKVNQIKNKGISAVSDELTARFRTLALGMGISRVIIFVQSAKVYVPTVVGYLKPMILLPASVLSQFTPQQLEAIIIHELAHIRRNDYVVNMLVVSIETILFFNPFVWLAGRSIDTERENACDDLVLELTGHPLDYALTLLELEKVKKQDQLLSMAITGKSYSLLNRIKRITNGQPRRLNLKFQLFAILAVLSSILSLAWSPAENDLRIDNVSKNSTPVLPQTKSDMLKIGPTVLLSVNKKPYDTKHISARLSRVLTPDTNASISQNASNENAGQKSSNLTIAAASTDNYNSAFYPERSVIWLDKSGKLISADPKIIYYSQTLSGYTIDKDGNILDGNGTLLDKLEGGKPIIKIDSTGNTSQNSTHSVTGILGNPRLTTAKTLTGFNKAHKPGSVKPDSTKNIRSTARSYDVTEFLKQNAILKAHTTGVP</sequence>
<reference evidence="4" key="1">
    <citation type="submission" date="2017-02" db="EMBL/GenBank/DDBJ databases">
        <authorList>
            <person name="Varghese N."/>
            <person name="Submissions S."/>
        </authorList>
    </citation>
    <scope>NUCLEOTIDE SEQUENCE [LARGE SCALE GENOMIC DNA]</scope>
    <source>
        <strain evidence="4">DSM 22385</strain>
    </source>
</reference>
<evidence type="ECO:0000313" key="4">
    <source>
        <dbReference type="Proteomes" id="UP000189981"/>
    </source>
</evidence>
<dbReference type="InterPro" id="IPR008756">
    <property type="entry name" value="Peptidase_M56"/>
</dbReference>
<dbReference type="PANTHER" id="PTHR34978:SF3">
    <property type="entry name" value="SLR0241 PROTEIN"/>
    <property type="match status" value="1"/>
</dbReference>
<accession>A0A1T5BV82</accession>
<dbReference type="STRING" id="572036.SAMN05661099_1686"/>
<feature type="transmembrane region" description="Helical" evidence="1">
    <location>
        <begin position="215"/>
        <end position="237"/>
    </location>
</feature>
<keyword evidence="1" id="KW-1133">Transmembrane helix</keyword>
<dbReference type="InterPro" id="IPR052173">
    <property type="entry name" value="Beta-lactam_resp_regulator"/>
</dbReference>
<feature type="transmembrane region" description="Helical" evidence="1">
    <location>
        <begin position="150"/>
        <end position="173"/>
    </location>
</feature>
<feature type="transmembrane region" description="Helical" evidence="1">
    <location>
        <begin position="48"/>
        <end position="68"/>
    </location>
</feature>
<gene>
    <name evidence="3" type="ORF">SAMN05661099_1686</name>
</gene>
<feature type="domain" description="Peptidase M56" evidence="2">
    <location>
        <begin position="101"/>
        <end position="296"/>
    </location>
</feature>
<dbReference type="CDD" id="cd07341">
    <property type="entry name" value="M56_BlaR1_MecR1_like"/>
    <property type="match status" value="1"/>
</dbReference>
<dbReference type="AlphaFoldDB" id="A0A1T5BV82"/>
<dbReference type="EMBL" id="FUYR01000001">
    <property type="protein sequence ID" value="SKB50903.1"/>
    <property type="molecule type" value="Genomic_DNA"/>
</dbReference>
<dbReference type="RefSeq" id="WP_079702130.1">
    <property type="nucleotide sequence ID" value="NZ_FUYR01000001.1"/>
</dbReference>
<feature type="transmembrane region" description="Helical" evidence="1">
    <location>
        <begin position="306"/>
        <end position="327"/>
    </location>
</feature>
<dbReference type="Proteomes" id="UP000189981">
    <property type="component" value="Unassembled WGS sequence"/>
</dbReference>
<keyword evidence="1" id="KW-0472">Membrane</keyword>
<dbReference type="Pfam" id="PF05569">
    <property type="entry name" value="Peptidase_M56"/>
    <property type="match status" value="1"/>
</dbReference>
<dbReference type="Gene3D" id="3.30.2010.10">
    <property type="entry name" value="Metalloproteases ('zincins'), catalytic domain"/>
    <property type="match status" value="1"/>
</dbReference>
<feature type="transmembrane region" description="Helical" evidence="1">
    <location>
        <begin position="105"/>
        <end position="129"/>
    </location>
</feature>